<reference evidence="1" key="1">
    <citation type="journal article" date="2014" name="Front. Microbiol.">
        <title>High frequency of phylogenetically diverse reductive dehalogenase-homologous genes in deep subseafloor sedimentary metagenomes.</title>
        <authorList>
            <person name="Kawai M."/>
            <person name="Futagami T."/>
            <person name="Toyoda A."/>
            <person name="Takaki Y."/>
            <person name="Nishi S."/>
            <person name="Hori S."/>
            <person name="Arai W."/>
            <person name="Tsubouchi T."/>
            <person name="Morono Y."/>
            <person name="Uchiyama I."/>
            <person name="Ito T."/>
            <person name="Fujiyama A."/>
            <person name="Inagaki F."/>
            <person name="Takami H."/>
        </authorList>
    </citation>
    <scope>NUCLEOTIDE SEQUENCE</scope>
    <source>
        <strain evidence="1">Expedition CK06-06</strain>
    </source>
</reference>
<feature type="non-terminal residue" evidence="1">
    <location>
        <position position="1"/>
    </location>
</feature>
<evidence type="ECO:0008006" key="2">
    <source>
        <dbReference type="Google" id="ProtNLM"/>
    </source>
</evidence>
<dbReference type="AlphaFoldDB" id="X1UHG1"/>
<comment type="caution">
    <text evidence="1">The sequence shown here is derived from an EMBL/GenBank/DDBJ whole genome shotgun (WGS) entry which is preliminary data.</text>
</comment>
<sequence length="65" mass="7366">ALLVNRDDHVAMAEKTCYLLENPEVARRLARNGKKTAESCSWESVKPKYASLYGSLRQEKIGDRV</sequence>
<organism evidence="1">
    <name type="scientific">marine sediment metagenome</name>
    <dbReference type="NCBI Taxonomy" id="412755"/>
    <lineage>
        <taxon>unclassified sequences</taxon>
        <taxon>metagenomes</taxon>
        <taxon>ecological metagenomes</taxon>
    </lineage>
</organism>
<name>X1UHG1_9ZZZZ</name>
<dbReference type="EMBL" id="BARW01041576">
    <property type="protein sequence ID" value="GAJ16918.1"/>
    <property type="molecule type" value="Genomic_DNA"/>
</dbReference>
<gene>
    <name evidence="1" type="ORF">S12H4_62171</name>
</gene>
<dbReference type="Gene3D" id="3.40.50.2000">
    <property type="entry name" value="Glycogen Phosphorylase B"/>
    <property type="match status" value="2"/>
</dbReference>
<evidence type="ECO:0000313" key="1">
    <source>
        <dbReference type="EMBL" id="GAJ16918.1"/>
    </source>
</evidence>
<dbReference type="SUPFAM" id="SSF53756">
    <property type="entry name" value="UDP-Glycosyltransferase/glycogen phosphorylase"/>
    <property type="match status" value="1"/>
</dbReference>
<accession>X1UHG1</accession>
<proteinExistence type="predicted"/>
<protein>
    <recommendedName>
        <fullName evidence="2">Glycosyl transferase family 1 domain-containing protein</fullName>
    </recommendedName>
</protein>